<evidence type="ECO:0000313" key="2">
    <source>
        <dbReference type="EMBL" id="SBV98510.1"/>
    </source>
</evidence>
<dbReference type="EMBL" id="FLUM01000001">
    <property type="protein sequence ID" value="SBV98510.1"/>
    <property type="molecule type" value="Genomic_DNA"/>
</dbReference>
<gene>
    <name evidence="2" type="ORF">KL86DYS1_12192</name>
</gene>
<protein>
    <submittedName>
        <fullName evidence="2">Uncharacterized protein</fullName>
    </submittedName>
</protein>
<feature type="compositionally biased region" description="Polar residues" evidence="1">
    <location>
        <begin position="11"/>
        <end position="40"/>
    </location>
</feature>
<organism evidence="2">
    <name type="scientific">uncultured Dysgonomonas sp</name>
    <dbReference type="NCBI Taxonomy" id="206096"/>
    <lineage>
        <taxon>Bacteria</taxon>
        <taxon>Pseudomonadati</taxon>
        <taxon>Bacteroidota</taxon>
        <taxon>Bacteroidia</taxon>
        <taxon>Bacteroidales</taxon>
        <taxon>Dysgonomonadaceae</taxon>
        <taxon>Dysgonomonas</taxon>
        <taxon>environmental samples</taxon>
    </lineage>
</organism>
<name>A0A212JGG5_9BACT</name>
<reference evidence="2" key="1">
    <citation type="submission" date="2016-04" db="EMBL/GenBank/DDBJ databases">
        <authorList>
            <person name="Evans L.H."/>
            <person name="Alamgir A."/>
            <person name="Owens N."/>
            <person name="Weber N.D."/>
            <person name="Virtaneva K."/>
            <person name="Barbian K."/>
            <person name="Babar A."/>
            <person name="Rosenke K."/>
        </authorList>
    </citation>
    <scope>NUCLEOTIDE SEQUENCE</scope>
    <source>
        <strain evidence="2">86-1</strain>
    </source>
</reference>
<dbReference type="AlphaFoldDB" id="A0A212JGG5"/>
<feature type="region of interest" description="Disordered" evidence="1">
    <location>
        <begin position="102"/>
        <end position="122"/>
    </location>
</feature>
<accession>A0A212JGG5</accession>
<feature type="compositionally biased region" description="Basic residues" evidence="1">
    <location>
        <begin position="110"/>
        <end position="122"/>
    </location>
</feature>
<proteinExistence type="predicted"/>
<evidence type="ECO:0000256" key="1">
    <source>
        <dbReference type="SAM" id="MobiDB-lite"/>
    </source>
</evidence>
<dbReference type="RefSeq" id="WP_296940843.1">
    <property type="nucleotide sequence ID" value="NZ_LT599032.1"/>
</dbReference>
<sequence>MKYEKPKYLAGSTNTTPQNCGMSTNTLKSNQPTPVTFTKVTPRQEKSCIYNPKRRTQEEIESDIAAVEARIARGIDIGPEWNQLINRYNSLQVEYDRVSAANNEDSDRKKYLKKQRERTRLR</sequence>
<feature type="region of interest" description="Disordered" evidence="1">
    <location>
        <begin position="1"/>
        <end position="40"/>
    </location>
</feature>